<protein>
    <submittedName>
        <fullName evidence="2">Uncharacterized protein</fullName>
    </submittedName>
</protein>
<feature type="compositionally biased region" description="Low complexity" evidence="1">
    <location>
        <begin position="37"/>
        <end position="46"/>
    </location>
</feature>
<dbReference type="Proteomes" id="UP001178461">
    <property type="component" value="Chromosome 2"/>
</dbReference>
<dbReference type="EMBL" id="OX395127">
    <property type="protein sequence ID" value="CAI5768967.1"/>
    <property type="molecule type" value="Genomic_DNA"/>
</dbReference>
<proteinExistence type="predicted"/>
<keyword evidence="3" id="KW-1185">Reference proteome</keyword>
<gene>
    <name evidence="2" type="ORF">PODLI_1B033736</name>
</gene>
<reference evidence="2" key="1">
    <citation type="submission" date="2022-12" db="EMBL/GenBank/DDBJ databases">
        <authorList>
            <person name="Alioto T."/>
            <person name="Alioto T."/>
            <person name="Gomez Garrido J."/>
        </authorList>
    </citation>
    <scope>NUCLEOTIDE SEQUENCE</scope>
</reference>
<sequence>MAEGDPTLSLPGEGAAGPRGSLGAGEPVGRRGERKGSAPSLSGSPMSLPPPPGWVHLWASQRTPPWLSPSPTLLTHRGRGSPSLLLIQPLPSQPPCLQIENHVLLSPQTQVTPRYDAPPQPSRPLLWGGGRRGARPPWSPQRQRRPVRFPSQHRERLLYGRSSRGKRIPKGTGSVAA</sequence>
<name>A0AA35P264_9SAUR</name>
<feature type="region of interest" description="Disordered" evidence="1">
    <location>
        <begin position="1"/>
        <end position="55"/>
    </location>
</feature>
<evidence type="ECO:0000313" key="3">
    <source>
        <dbReference type="Proteomes" id="UP001178461"/>
    </source>
</evidence>
<evidence type="ECO:0000313" key="2">
    <source>
        <dbReference type="EMBL" id="CAI5768967.1"/>
    </source>
</evidence>
<feature type="compositionally biased region" description="Gly residues" evidence="1">
    <location>
        <begin position="14"/>
        <end position="23"/>
    </location>
</feature>
<evidence type="ECO:0000256" key="1">
    <source>
        <dbReference type="SAM" id="MobiDB-lite"/>
    </source>
</evidence>
<organism evidence="2 3">
    <name type="scientific">Podarcis lilfordi</name>
    <name type="common">Lilford's wall lizard</name>
    <dbReference type="NCBI Taxonomy" id="74358"/>
    <lineage>
        <taxon>Eukaryota</taxon>
        <taxon>Metazoa</taxon>
        <taxon>Chordata</taxon>
        <taxon>Craniata</taxon>
        <taxon>Vertebrata</taxon>
        <taxon>Euteleostomi</taxon>
        <taxon>Lepidosauria</taxon>
        <taxon>Squamata</taxon>
        <taxon>Bifurcata</taxon>
        <taxon>Unidentata</taxon>
        <taxon>Episquamata</taxon>
        <taxon>Laterata</taxon>
        <taxon>Lacertibaenia</taxon>
        <taxon>Lacertidae</taxon>
        <taxon>Podarcis</taxon>
    </lineage>
</organism>
<feature type="region of interest" description="Disordered" evidence="1">
    <location>
        <begin position="111"/>
        <end position="177"/>
    </location>
</feature>
<accession>A0AA35P264</accession>
<dbReference type="AlphaFoldDB" id="A0AA35P264"/>